<comment type="caution">
    <text evidence="3">The sequence shown here is derived from an EMBL/GenBank/DDBJ whole genome shotgun (WGS) entry which is preliminary data.</text>
</comment>
<evidence type="ECO:0000313" key="3">
    <source>
        <dbReference type="EMBL" id="TXC65226.1"/>
    </source>
</evidence>
<evidence type="ECO:0000313" key="4">
    <source>
        <dbReference type="Proteomes" id="UP000321832"/>
    </source>
</evidence>
<name>A0A5C6U082_9BURK</name>
<sequence>MKATRRTLIAALAACAAGVRAAPAAPGEAVRWPEVMMLLDGERWTPAPGRAQVVVFWSVTCPFCKRHNAHVDKLHRASASGGPQVLTVSRDRDAAAVQRYLAANGYSFPVTLANEAMSAALVARRIIPLTVLIDRQGRLKQAIPGEMFEEDVMELTKLA</sequence>
<dbReference type="Proteomes" id="UP000321832">
    <property type="component" value="Unassembled WGS sequence"/>
</dbReference>
<dbReference type="Pfam" id="PF08534">
    <property type="entry name" value="Redoxin"/>
    <property type="match status" value="1"/>
</dbReference>
<dbReference type="CDD" id="cd02966">
    <property type="entry name" value="TlpA_like_family"/>
    <property type="match status" value="1"/>
</dbReference>
<dbReference type="EMBL" id="VOPW01000001">
    <property type="protein sequence ID" value="TXC65226.1"/>
    <property type="molecule type" value="Genomic_DNA"/>
</dbReference>
<reference evidence="3 4" key="1">
    <citation type="submission" date="2019-08" db="EMBL/GenBank/DDBJ databases">
        <authorList>
            <person name="Khan S.A."/>
            <person name="Jeon C.O."/>
            <person name="Jeong S.E."/>
        </authorList>
    </citation>
    <scope>NUCLEOTIDE SEQUENCE [LARGE SCALE GENOMIC DNA]</scope>
    <source>
        <strain evidence="4">IMCC1728</strain>
    </source>
</reference>
<dbReference type="GO" id="GO:0016491">
    <property type="term" value="F:oxidoreductase activity"/>
    <property type="evidence" value="ECO:0007669"/>
    <property type="project" value="InterPro"/>
</dbReference>
<dbReference type="InterPro" id="IPR006311">
    <property type="entry name" value="TAT_signal"/>
</dbReference>
<feature type="domain" description="Thioredoxin" evidence="2">
    <location>
        <begin position="10"/>
        <end position="159"/>
    </location>
</feature>
<accession>A0A5C6U082</accession>
<dbReference type="InterPro" id="IPR013766">
    <property type="entry name" value="Thioredoxin_domain"/>
</dbReference>
<feature type="signal peptide" evidence="1">
    <location>
        <begin position="1"/>
        <end position="21"/>
    </location>
</feature>
<proteinExistence type="predicted"/>
<dbReference type="Gene3D" id="3.40.30.10">
    <property type="entry name" value="Glutaredoxin"/>
    <property type="match status" value="1"/>
</dbReference>
<dbReference type="PROSITE" id="PS51352">
    <property type="entry name" value="THIOREDOXIN_2"/>
    <property type="match status" value="1"/>
</dbReference>
<dbReference type="InterPro" id="IPR013740">
    <property type="entry name" value="Redoxin"/>
</dbReference>
<protein>
    <submittedName>
        <fullName evidence="3">TlpA family protein disulfide reductase</fullName>
    </submittedName>
</protein>
<feature type="chain" id="PRO_5022745643" evidence="1">
    <location>
        <begin position="22"/>
        <end position="159"/>
    </location>
</feature>
<keyword evidence="4" id="KW-1185">Reference proteome</keyword>
<dbReference type="InterPro" id="IPR050553">
    <property type="entry name" value="Thioredoxin_ResA/DsbE_sf"/>
</dbReference>
<dbReference type="SUPFAM" id="SSF52833">
    <property type="entry name" value="Thioredoxin-like"/>
    <property type="match status" value="1"/>
</dbReference>
<dbReference type="AlphaFoldDB" id="A0A5C6U082"/>
<dbReference type="PANTHER" id="PTHR42852">
    <property type="entry name" value="THIOL:DISULFIDE INTERCHANGE PROTEIN DSBE"/>
    <property type="match status" value="1"/>
</dbReference>
<organism evidence="3 4">
    <name type="scientific">Piscinibacter aquaticus</name>
    <dbReference type="NCBI Taxonomy" id="392597"/>
    <lineage>
        <taxon>Bacteria</taxon>
        <taxon>Pseudomonadati</taxon>
        <taxon>Pseudomonadota</taxon>
        <taxon>Betaproteobacteria</taxon>
        <taxon>Burkholderiales</taxon>
        <taxon>Sphaerotilaceae</taxon>
        <taxon>Piscinibacter</taxon>
    </lineage>
</organism>
<dbReference type="PANTHER" id="PTHR42852:SF17">
    <property type="entry name" value="THIOREDOXIN-LIKE PROTEIN HI_1115"/>
    <property type="match status" value="1"/>
</dbReference>
<gene>
    <name evidence="3" type="ORF">FSC37_01020</name>
</gene>
<evidence type="ECO:0000256" key="1">
    <source>
        <dbReference type="SAM" id="SignalP"/>
    </source>
</evidence>
<dbReference type="InterPro" id="IPR036249">
    <property type="entry name" value="Thioredoxin-like_sf"/>
</dbReference>
<dbReference type="PROSITE" id="PS51318">
    <property type="entry name" value="TAT"/>
    <property type="match status" value="1"/>
</dbReference>
<keyword evidence="1" id="KW-0732">Signal</keyword>
<evidence type="ECO:0000259" key="2">
    <source>
        <dbReference type="PROSITE" id="PS51352"/>
    </source>
</evidence>